<sequence>MRIKGYLMVMMAMFAMSSAALPAPTKNLSMVTGGATSQPIGHYDFCQLHRIECGADRNAGPAEMNGEKWALVRSVNSTVNSTITPMTDKEIYGRDEIWAYPTTAGDCEDFALLKRRILIQRGFEPANLLMTVVRKPDGEGHAVLTLRTTEGDFILDNLASSVKPWFDTAYSFVKRQSSYNAGRWVTIENGRDVLVGALK</sequence>
<gene>
    <name evidence="2" type="ORF">SAMN02927900_01259</name>
</gene>
<dbReference type="Gene3D" id="3.10.620.30">
    <property type="match status" value="1"/>
</dbReference>
<evidence type="ECO:0000256" key="1">
    <source>
        <dbReference type="SAM" id="SignalP"/>
    </source>
</evidence>
<name>A0A1G4Q327_9HYPH</name>
<dbReference type="RefSeq" id="WP_092583970.1">
    <property type="nucleotide sequence ID" value="NZ_FMTM01000001.1"/>
</dbReference>
<evidence type="ECO:0000313" key="2">
    <source>
        <dbReference type="EMBL" id="SCW38728.1"/>
    </source>
</evidence>
<protein>
    <submittedName>
        <fullName evidence="2">Predicted transglutaminase-like cysteine proteinase</fullName>
    </submittedName>
</protein>
<proteinExistence type="predicted"/>
<reference evidence="2 3" key="1">
    <citation type="submission" date="2016-10" db="EMBL/GenBank/DDBJ databases">
        <authorList>
            <person name="de Groot N.N."/>
        </authorList>
    </citation>
    <scope>NUCLEOTIDE SEQUENCE [LARGE SCALE GENOMIC DNA]</scope>
    <source>
        <strain evidence="2 3">CGMCC 1.3401</strain>
    </source>
</reference>
<dbReference type="PANTHER" id="PTHR39327:SF1">
    <property type="entry name" value="BLR5470 PROTEIN"/>
    <property type="match status" value="1"/>
</dbReference>
<evidence type="ECO:0000313" key="3">
    <source>
        <dbReference type="Proteomes" id="UP000199542"/>
    </source>
</evidence>
<feature type="signal peptide" evidence="1">
    <location>
        <begin position="1"/>
        <end position="22"/>
    </location>
</feature>
<keyword evidence="1" id="KW-0732">Signal</keyword>
<dbReference type="Pfam" id="PF06035">
    <property type="entry name" value="Peptidase_C93"/>
    <property type="match status" value="1"/>
</dbReference>
<dbReference type="InterPro" id="IPR010319">
    <property type="entry name" value="Transglutaminase-like_Cys_pept"/>
</dbReference>
<organism evidence="2 3">
    <name type="scientific">Rhizobium mongolense subsp. loessense</name>
    <dbReference type="NCBI Taxonomy" id="158890"/>
    <lineage>
        <taxon>Bacteria</taxon>
        <taxon>Pseudomonadati</taxon>
        <taxon>Pseudomonadota</taxon>
        <taxon>Alphaproteobacteria</taxon>
        <taxon>Hyphomicrobiales</taxon>
        <taxon>Rhizobiaceae</taxon>
        <taxon>Rhizobium/Agrobacterium group</taxon>
        <taxon>Rhizobium</taxon>
    </lineage>
</organism>
<dbReference type="EMBL" id="FMTM01000001">
    <property type="protein sequence ID" value="SCW38728.1"/>
    <property type="molecule type" value="Genomic_DNA"/>
</dbReference>
<dbReference type="Proteomes" id="UP000199542">
    <property type="component" value="Unassembled WGS sequence"/>
</dbReference>
<accession>A0A1G4Q327</accession>
<dbReference type="AlphaFoldDB" id="A0A1G4Q327"/>
<dbReference type="PANTHER" id="PTHR39327">
    <property type="match status" value="1"/>
</dbReference>
<feature type="chain" id="PRO_5011637087" evidence="1">
    <location>
        <begin position="23"/>
        <end position="199"/>
    </location>
</feature>